<proteinExistence type="predicted"/>
<dbReference type="KEGG" id="bsto:C0V70_07830"/>
<dbReference type="AlphaFoldDB" id="A0A2K9NR77"/>
<dbReference type="Gene3D" id="3.40.50.1000">
    <property type="entry name" value="HAD superfamily/HAD-like"/>
    <property type="match status" value="1"/>
</dbReference>
<dbReference type="InterPro" id="IPR036412">
    <property type="entry name" value="HAD-like_sf"/>
</dbReference>
<keyword evidence="2" id="KW-1185">Reference proteome</keyword>
<evidence type="ECO:0000313" key="1">
    <source>
        <dbReference type="EMBL" id="AUN98019.1"/>
    </source>
</evidence>
<name>A0A2K9NR77_BACTC</name>
<protein>
    <submittedName>
        <fullName evidence="1">Uncharacterized protein</fullName>
    </submittedName>
</protein>
<sequence>MKGMSKFVLFMSLFAFKSYAGDKKPWVYLDLGDTIVNTSDMKHIKYMKGAKEYIEDLKREGFKIGIISNIPEEWGLDYEQKLARLKEVISSGWDDQHAFDWSDYDQILLPLKNEEMKPAPTLFLKAINMAEGCPSLYVGESPKEIVAAKNSGMAAKLYEAQKEDSLIPVMEVKSFMAQNYKREYDQECLE</sequence>
<dbReference type="RefSeq" id="WP_102243310.1">
    <property type="nucleotide sequence ID" value="NZ_CP025704.1"/>
</dbReference>
<dbReference type="Proteomes" id="UP000235584">
    <property type="component" value="Chromosome"/>
</dbReference>
<gene>
    <name evidence="1" type="ORF">C0V70_07830</name>
</gene>
<organism evidence="1 2">
    <name type="scientific">Bacteriovorax stolpii</name>
    <name type="common">Bdellovibrio stolpii</name>
    <dbReference type="NCBI Taxonomy" id="960"/>
    <lineage>
        <taxon>Bacteria</taxon>
        <taxon>Pseudomonadati</taxon>
        <taxon>Bdellovibrionota</taxon>
        <taxon>Bacteriovoracia</taxon>
        <taxon>Bacteriovoracales</taxon>
        <taxon>Bacteriovoracaceae</taxon>
        <taxon>Bacteriovorax</taxon>
    </lineage>
</organism>
<reference evidence="1 2" key="1">
    <citation type="submission" date="2018-01" db="EMBL/GenBank/DDBJ databases">
        <title>Complete genome sequence of Bacteriovorax stolpii DSM12778.</title>
        <authorList>
            <person name="Tang B."/>
            <person name="Chang J."/>
        </authorList>
    </citation>
    <scope>NUCLEOTIDE SEQUENCE [LARGE SCALE GENOMIC DNA]</scope>
    <source>
        <strain evidence="1 2">DSM 12778</strain>
    </source>
</reference>
<evidence type="ECO:0000313" key="2">
    <source>
        <dbReference type="Proteomes" id="UP000235584"/>
    </source>
</evidence>
<dbReference type="EMBL" id="CP025704">
    <property type="protein sequence ID" value="AUN98019.1"/>
    <property type="molecule type" value="Genomic_DNA"/>
</dbReference>
<accession>A0A2K9NR77</accession>
<dbReference type="InterPro" id="IPR023214">
    <property type="entry name" value="HAD_sf"/>
</dbReference>
<dbReference type="SUPFAM" id="SSF56784">
    <property type="entry name" value="HAD-like"/>
    <property type="match status" value="1"/>
</dbReference>